<dbReference type="PANTHER" id="PTHR43611">
    <property type="entry name" value="ALPHA-D-GLUCOSE 1-PHOSPHATE PHOSPHATASE"/>
    <property type="match status" value="1"/>
</dbReference>
<keyword evidence="2" id="KW-1185">Reference proteome</keyword>
<dbReference type="Gene3D" id="3.40.50.1000">
    <property type="entry name" value="HAD superfamily/HAD-like"/>
    <property type="match status" value="1"/>
</dbReference>
<comment type="caution">
    <text evidence="1">The sequence shown here is derived from an EMBL/GenBank/DDBJ whole genome shotgun (WGS) entry which is preliminary data.</text>
</comment>
<name>A0A545TFQ6_9GAMM</name>
<accession>A0A545TFQ6</accession>
<evidence type="ECO:0000313" key="1">
    <source>
        <dbReference type="EMBL" id="TQV76059.1"/>
    </source>
</evidence>
<organism evidence="1 2">
    <name type="scientific">Exilibacterium tricleocarpae</name>
    <dbReference type="NCBI Taxonomy" id="2591008"/>
    <lineage>
        <taxon>Bacteria</taxon>
        <taxon>Pseudomonadati</taxon>
        <taxon>Pseudomonadota</taxon>
        <taxon>Gammaproteobacteria</taxon>
        <taxon>Cellvibrionales</taxon>
        <taxon>Cellvibrionaceae</taxon>
        <taxon>Exilibacterium</taxon>
    </lineage>
</organism>
<dbReference type="PANTHER" id="PTHR43611:SF3">
    <property type="entry name" value="FLAVIN MONONUCLEOTIDE HYDROLASE 1, CHLOROPLATIC"/>
    <property type="match status" value="1"/>
</dbReference>
<dbReference type="NCBIfam" id="TIGR01509">
    <property type="entry name" value="HAD-SF-IA-v3"/>
    <property type="match status" value="1"/>
</dbReference>
<reference evidence="1 2" key="1">
    <citation type="submission" date="2019-06" db="EMBL/GenBank/DDBJ databases">
        <title>Whole genome sequence for Cellvibrionaceae sp. R142.</title>
        <authorList>
            <person name="Wang G."/>
        </authorList>
    </citation>
    <scope>NUCLEOTIDE SEQUENCE [LARGE SCALE GENOMIC DNA]</scope>
    <source>
        <strain evidence="1 2">R142</strain>
    </source>
</reference>
<dbReference type="SUPFAM" id="SSF56784">
    <property type="entry name" value="HAD-like"/>
    <property type="match status" value="1"/>
</dbReference>
<dbReference type="SFLD" id="SFLDS00003">
    <property type="entry name" value="Haloacid_Dehalogenase"/>
    <property type="match status" value="1"/>
</dbReference>
<evidence type="ECO:0000313" key="2">
    <source>
        <dbReference type="Proteomes" id="UP000319732"/>
    </source>
</evidence>
<dbReference type="AlphaFoldDB" id="A0A545TFQ6"/>
<dbReference type="SFLD" id="SFLDG01129">
    <property type="entry name" value="C1.5:_HAD__Beta-PGM__Phosphata"/>
    <property type="match status" value="1"/>
</dbReference>
<gene>
    <name evidence="1" type="ORF">FKG94_15735</name>
</gene>
<dbReference type="EMBL" id="VHSG01000015">
    <property type="protein sequence ID" value="TQV76059.1"/>
    <property type="molecule type" value="Genomic_DNA"/>
</dbReference>
<dbReference type="OrthoDB" id="9797415at2"/>
<dbReference type="InterPro" id="IPR023214">
    <property type="entry name" value="HAD_sf"/>
</dbReference>
<dbReference type="InterPro" id="IPR023198">
    <property type="entry name" value="PGP-like_dom2"/>
</dbReference>
<dbReference type="InterPro" id="IPR036412">
    <property type="entry name" value="HAD-like_sf"/>
</dbReference>
<protein>
    <submittedName>
        <fullName evidence="1">HAD family phosphatase</fullName>
    </submittedName>
</protein>
<dbReference type="Pfam" id="PF00702">
    <property type="entry name" value="Hydrolase"/>
    <property type="match status" value="1"/>
</dbReference>
<dbReference type="Proteomes" id="UP000319732">
    <property type="component" value="Unassembled WGS sequence"/>
</dbReference>
<dbReference type="RefSeq" id="WP_142905268.1">
    <property type="nucleotide sequence ID" value="NZ_ML660095.1"/>
</dbReference>
<dbReference type="Gene3D" id="1.10.150.240">
    <property type="entry name" value="Putative phosphatase, domain 2"/>
    <property type="match status" value="1"/>
</dbReference>
<sequence>MKNIIFDLGAVLLQWDPQKIVGDFTADTTEQALLLAEAFGHSDWQDMDRGMLSEVDFIARLSQRCPVFSSTRLEHLLQQVRDSLLPIARTEALLHRAHAGSKRLYCLSNMSVENYAYLKDKLAFFERFDGIVISGHEQMAKPDSAIFTLLLERFSLSPRETVFIDDLAANVEAARDLGIRSIQFEQTDTCYADIEALLTTHT</sequence>
<dbReference type="InterPro" id="IPR006439">
    <property type="entry name" value="HAD-SF_hydro_IA"/>
</dbReference>
<proteinExistence type="predicted"/>
<dbReference type="CDD" id="cd02603">
    <property type="entry name" value="HAD_sEH-N_like"/>
    <property type="match status" value="1"/>
</dbReference>
<dbReference type="PRINTS" id="PR00413">
    <property type="entry name" value="HADHALOGNASE"/>
</dbReference>